<accession>A0A6A4WGB3</accession>
<dbReference type="EMBL" id="VIIS01000860">
    <property type="protein sequence ID" value="KAF0304279.1"/>
    <property type="molecule type" value="Genomic_DNA"/>
</dbReference>
<dbReference type="InterPro" id="IPR036188">
    <property type="entry name" value="FAD/NAD-bd_sf"/>
</dbReference>
<dbReference type="AlphaFoldDB" id="A0A6A4WGB3"/>
<dbReference type="Gene3D" id="3.30.519.10">
    <property type="entry name" value="Guanine Nucleotide Dissociation Inhibitor, domain 2"/>
    <property type="match status" value="1"/>
</dbReference>
<name>A0A6A4WGB3_AMPAM</name>
<proteinExistence type="inferred from homology"/>
<gene>
    <name evidence="2" type="primary">Gdi2</name>
    <name evidence="2" type="ORF">FJT64_023878</name>
</gene>
<evidence type="ECO:0000313" key="3">
    <source>
        <dbReference type="Proteomes" id="UP000440578"/>
    </source>
</evidence>
<reference evidence="2 3" key="1">
    <citation type="submission" date="2019-07" db="EMBL/GenBank/DDBJ databases">
        <title>Draft genome assembly of a fouling barnacle, Amphibalanus amphitrite (Darwin, 1854): The first reference genome for Thecostraca.</title>
        <authorList>
            <person name="Kim W."/>
        </authorList>
    </citation>
    <scope>NUCLEOTIDE SEQUENCE [LARGE SCALE GENOMIC DNA]</scope>
    <source>
        <strain evidence="2">SNU_AA5</strain>
        <tissue evidence="2">Soma without cirri and trophi</tissue>
    </source>
</reference>
<dbReference type="GO" id="GO:0016192">
    <property type="term" value="P:vesicle-mediated transport"/>
    <property type="evidence" value="ECO:0007669"/>
    <property type="project" value="TreeGrafter"/>
</dbReference>
<dbReference type="FunFam" id="3.50.50.60:FF:000232">
    <property type="entry name" value="Rab GDP dissociation inhibitor"/>
    <property type="match status" value="1"/>
</dbReference>
<dbReference type="SUPFAM" id="SSF51905">
    <property type="entry name" value="FAD/NAD(P)-binding domain"/>
    <property type="match status" value="2"/>
</dbReference>
<comment type="similarity">
    <text evidence="1">Belongs to the Rab GDI family.</text>
</comment>
<dbReference type="InterPro" id="IPR018203">
    <property type="entry name" value="GDP_dissociation_inhibitor"/>
</dbReference>
<dbReference type="Pfam" id="PF00996">
    <property type="entry name" value="GDI"/>
    <property type="match status" value="1"/>
</dbReference>
<dbReference type="Gene3D" id="1.10.405.10">
    <property type="entry name" value="Guanine Nucleotide Dissociation Inhibitor, domain 1"/>
    <property type="match status" value="1"/>
</dbReference>
<comment type="caution">
    <text evidence="2">The sequence shown here is derived from an EMBL/GenBank/DDBJ whole genome shotgun (WGS) entry which is preliminary data.</text>
</comment>
<keyword evidence="3" id="KW-1185">Reference proteome</keyword>
<protein>
    <submittedName>
        <fullName evidence="2">Rab GDP dissociation inhibitor beta</fullName>
    </submittedName>
</protein>
<dbReference type="SUPFAM" id="SSF54373">
    <property type="entry name" value="FAD-linked reductases, C-terminal domain"/>
    <property type="match status" value="1"/>
</dbReference>
<dbReference type="PRINTS" id="PR00891">
    <property type="entry name" value="RABGDIREP"/>
</dbReference>
<dbReference type="GO" id="GO:0007264">
    <property type="term" value="P:small GTPase-mediated signal transduction"/>
    <property type="evidence" value="ECO:0007669"/>
    <property type="project" value="InterPro"/>
</dbReference>
<dbReference type="FunFam" id="3.30.519.10:FF:000005">
    <property type="entry name" value="Rab GDP dissociation inhibitor"/>
    <property type="match status" value="1"/>
</dbReference>
<evidence type="ECO:0000256" key="1">
    <source>
        <dbReference type="ARBA" id="ARBA00005593"/>
    </source>
</evidence>
<dbReference type="PANTHER" id="PTHR11787">
    <property type="entry name" value="RAB GDP-DISSOCIATION INHIBITOR"/>
    <property type="match status" value="1"/>
</dbReference>
<organism evidence="2 3">
    <name type="scientific">Amphibalanus amphitrite</name>
    <name type="common">Striped barnacle</name>
    <name type="synonym">Balanus amphitrite</name>
    <dbReference type="NCBI Taxonomy" id="1232801"/>
    <lineage>
        <taxon>Eukaryota</taxon>
        <taxon>Metazoa</taxon>
        <taxon>Ecdysozoa</taxon>
        <taxon>Arthropoda</taxon>
        <taxon>Crustacea</taxon>
        <taxon>Multicrustacea</taxon>
        <taxon>Cirripedia</taxon>
        <taxon>Thoracica</taxon>
        <taxon>Thoracicalcarea</taxon>
        <taxon>Balanomorpha</taxon>
        <taxon>Balanoidea</taxon>
        <taxon>Balanidae</taxon>
        <taxon>Amphibalaninae</taxon>
        <taxon>Amphibalanus</taxon>
    </lineage>
</organism>
<dbReference type="OrthoDB" id="9446342at2759"/>
<dbReference type="PANTHER" id="PTHR11787:SF8">
    <property type="entry name" value="RAB GDP DISSOCIATION INHIBITOR"/>
    <property type="match status" value="1"/>
</dbReference>
<dbReference type="Proteomes" id="UP000440578">
    <property type="component" value="Unassembled WGS sequence"/>
</dbReference>
<sequence length="320" mass="35666">MGLFEKRRFRNLLAYSPGLQGGRPHHPWKGLDPKATPMSALFEKFGVDKNTIDVHRTRSGAPQQAPLALHRDDEYIAQPMGTTIARIKLYSESLARYGKSPFLYPMYGLGELPQGFARLAAIYGGTYMLDKPVDEIVVENGRAVGVRSGTEVAKCKQVYCDPTYVPDRVTKSGRVVRCICLLDHPIPNTKDALSTQIIIPQKQVGRNSDIYISLVSYTHQVAAKGWFVAMVSTTVETDNPEAEIKPGLELLGPIKQKFLTVNDHFVPNEDGTESQVFISSSYDATSHFETTCLDVLDIFRRGFGCDFDFSKVTHTLEDDQ</sequence>
<dbReference type="GO" id="GO:0005093">
    <property type="term" value="F:Rab GDP-dissociation inhibitor activity"/>
    <property type="evidence" value="ECO:0007669"/>
    <property type="project" value="TreeGrafter"/>
</dbReference>
<dbReference type="GO" id="GO:0005737">
    <property type="term" value="C:cytoplasm"/>
    <property type="evidence" value="ECO:0007669"/>
    <property type="project" value="TreeGrafter"/>
</dbReference>
<evidence type="ECO:0000313" key="2">
    <source>
        <dbReference type="EMBL" id="KAF0304279.1"/>
    </source>
</evidence>